<protein>
    <submittedName>
        <fullName evidence="1">Uncharacterized protein</fullName>
    </submittedName>
</protein>
<dbReference type="Proteomes" id="UP000239757">
    <property type="component" value="Unassembled WGS sequence"/>
</dbReference>
<sequence length="135" mass="14639">MGNVATWDRVSGRVKAPSHHDRRVASLENLNMFPAAQKETRPDAEDLAIVLSAFLVGRSRRRFRQRRLHNTDITDARPTSNLQGQSQLRTYGRFGGSHAKAAGRLLLVGITAAPPPIVSTTTGTRLTGVASVVAL</sequence>
<accession>A0A2P5Y3C7</accession>
<evidence type="ECO:0000313" key="1">
    <source>
        <dbReference type="EMBL" id="PPS10112.1"/>
    </source>
</evidence>
<reference evidence="1 2" key="1">
    <citation type="submission" date="2015-01" db="EMBL/GenBank/DDBJ databases">
        <title>Genome of allotetraploid Gossypium barbadense reveals genomic plasticity and fiber elongation in cotton evolution.</title>
        <authorList>
            <person name="Chen X."/>
            <person name="Liu X."/>
            <person name="Zhao B."/>
            <person name="Zheng H."/>
            <person name="Hu Y."/>
            <person name="Lu G."/>
            <person name="Yang C."/>
            <person name="Chen J."/>
            <person name="Shan C."/>
            <person name="Zhang L."/>
            <person name="Zhou Y."/>
            <person name="Wang L."/>
            <person name="Guo W."/>
            <person name="Bai Y."/>
            <person name="Ruan J."/>
            <person name="Shangguan X."/>
            <person name="Mao Y."/>
            <person name="Jiang J."/>
            <person name="Zhu Y."/>
            <person name="Lei J."/>
            <person name="Kang H."/>
            <person name="Chen S."/>
            <person name="He X."/>
            <person name="Wang R."/>
            <person name="Wang Y."/>
            <person name="Chen J."/>
            <person name="Wang L."/>
            <person name="Yu S."/>
            <person name="Wang B."/>
            <person name="Wei J."/>
            <person name="Song S."/>
            <person name="Lu X."/>
            <person name="Gao Z."/>
            <person name="Gu W."/>
            <person name="Deng X."/>
            <person name="Ma D."/>
            <person name="Wang S."/>
            <person name="Liang W."/>
            <person name="Fang L."/>
            <person name="Cai C."/>
            <person name="Zhu X."/>
            <person name="Zhou B."/>
            <person name="Zhang Y."/>
            <person name="Chen Z."/>
            <person name="Xu S."/>
            <person name="Zhu R."/>
            <person name="Wang S."/>
            <person name="Zhang T."/>
            <person name="Zhao G."/>
        </authorList>
    </citation>
    <scope>NUCLEOTIDE SEQUENCE [LARGE SCALE GENOMIC DNA]</scope>
    <source>
        <strain evidence="2">cv. Xinhai21</strain>
        <tissue evidence="1">Leaf</tissue>
    </source>
</reference>
<dbReference type="EMBL" id="KZ663772">
    <property type="protein sequence ID" value="PPS10112.1"/>
    <property type="molecule type" value="Genomic_DNA"/>
</dbReference>
<proteinExistence type="predicted"/>
<gene>
    <name evidence="1" type="ORF">GOBAR_AA10534</name>
</gene>
<organism evidence="1 2">
    <name type="scientific">Gossypium barbadense</name>
    <name type="common">Sea Island cotton</name>
    <name type="synonym">Hibiscus barbadensis</name>
    <dbReference type="NCBI Taxonomy" id="3634"/>
    <lineage>
        <taxon>Eukaryota</taxon>
        <taxon>Viridiplantae</taxon>
        <taxon>Streptophyta</taxon>
        <taxon>Embryophyta</taxon>
        <taxon>Tracheophyta</taxon>
        <taxon>Spermatophyta</taxon>
        <taxon>Magnoliopsida</taxon>
        <taxon>eudicotyledons</taxon>
        <taxon>Gunneridae</taxon>
        <taxon>Pentapetalae</taxon>
        <taxon>rosids</taxon>
        <taxon>malvids</taxon>
        <taxon>Malvales</taxon>
        <taxon>Malvaceae</taxon>
        <taxon>Malvoideae</taxon>
        <taxon>Gossypium</taxon>
    </lineage>
</organism>
<evidence type="ECO:0000313" key="2">
    <source>
        <dbReference type="Proteomes" id="UP000239757"/>
    </source>
</evidence>
<name>A0A2P5Y3C7_GOSBA</name>
<dbReference type="AlphaFoldDB" id="A0A2P5Y3C7"/>